<keyword evidence="8" id="KW-0809">Transit peptide</keyword>
<evidence type="ECO:0000256" key="5">
    <source>
        <dbReference type="ARBA" id="ARBA00022640"/>
    </source>
</evidence>
<feature type="region of interest" description="Disordered" evidence="12">
    <location>
        <begin position="469"/>
        <end position="663"/>
    </location>
</feature>
<dbReference type="PANTHER" id="PTHR47285">
    <property type="entry name" value="PROTEIN TIC 62, CHLOROPLASTIC"/>
    <property type="match status" value="1"/>
</dbReference>
<reference evidence="15" key="1">
    <citation type="submission" date="2020-06" db="EMBL/GenBank/DDBJ databases">
        <authorList>
            <person name="Li T."/>
            <person name="Hu X."/>
            <person name="Zhang T."/>
            <person name="Song X."/>
            <person name="Zhang H."/>
            <person name="Dai N."/>
            <person name="Sheng W."/>
            <person name="Hou X."/>
            <person name="Wei L."/>
        </authorList>
    </citation>
    <scope>NUCLEOTIDE SEQUENCE</scope>
    <source>
        <strain evidence="15">G02</strain>
        <tissue evidence="15">Leaf</tissue>
    </source>
</reference>
<evidence type="ECO:0000256" key="4">
    <source>
        <dbReference type="ARBA" id="ARBA00022603"/>
    </source>
</evidence>
<accession>A0AAW2RXD2</accession>
<organism evidence="15">
    <name type="scientific">Sesamum radiatum</name>
    <name type="common">Black benniseed</name>
    <dbReference type="NCBI Taxonomy" id="300843"/>
    <lineage>
        <taxon>Eukaryota</taxon>
        <taxon>Viridiplantae</taxon>
        <taxon>Streptophyta</taxon>
        <taxon>Embryophyta</taxon>
        <taxon>Tracheophyta</taxon>
        <taxon>Spermatophyta</taxon>
        <taxon>Magnoliopsida</taxon>
        <taxon>eudicotyledons</taxon>
        <taxon>Gunneridae</taxon>
        <taxon>Pentapetalae</taxon>
        <taxon>asterids</taxon>
        <taxon>lamiids</taxon>
        <taxon>Lamiales</taxon>
        <taxon>Pedaliaceae</taxon>
        <taxon>Sesamum</taxon>
    </lineage>
</organism>
<dbReference type="FunFam" id="3.40.50.720:FF:000499">
    <property type="entry name" value="Protein TIC 62, chloroplastic"/>
    <property type="match status" value="1"/>
</dbReference>
<comment type="function">
    <text evidence="10">Protein-lysine methyltransferase that efficiently catalyzes three successive methylations on 'Lys-36' in eukaryotic translation elongation factor 1 alpha (EEF1A1 or EEF1A2).</text>
</comment>
<dbReference type="Pfam" id="PF13460">
    <property type="entry name" value="NAD_binding_10"/>
    <property type="match status" value="1"/>
</dbReference>
<comment type="caution">
    <text evidence="15">The sequence shown here is derived from an EMBL/GenBank/DDBJ whole genome shotgun (WGS) entry which is preliminary data.</text>
</comment>
<gene>
    <name evidence="15" type="ORF">Sradi_2807400</name>
</gene>
<dbReference type="Gene3D" id="3.40.50.720">
    <property type="entry name" value="NAD(P)-binding Rossmann-like Domain"/>
    <property type="match status" value="1"/>
</dbReference>
<evidence type="ECO:0000256" key="6">
    <source>
        <dbReference type="ARBA" id="ARBA00022679"/>
    </source>
</evidence>
<evidence type="ECO:0000256" key="11">
    <source>
        <dbReference type="ARBA" id="ARBA00067848"/>
    </source>
</evidence>
<feature type="compositionally biased region" description="Polar residues" evidence="12">
    <location>
        <begin position="88"/>
        <end position="103"/>
    </location>
</feature>
<keyword evidence="4" id="KW-0489">Methyltransferase</keyword>
<name>A0AAW2RXD2_SESRA</name>
<keyword evidence="2" id="KW-0150">Chloroplast</keyword>
<feature type="region of interest" description="Disordered" evidence="12">
    <location>
        <begin position="86"/>
        <end position="108"/>
    </location>
</feature>
<sequence length="881" mass="96590">MDRIIAPHIQEAYKNFSKIIVGIVSTELPAMELRSIQSPTVSSIPRSGLLEKPFLCGQTSFKLPGSRKTCPDDKRLKFRDFRARRSGTTKIKSQAQDPTSSDGGQKDENLVYVAGATGRVGSRTVRELLKLGFRVRAGVRSIQRAKSLVQSVQNMKLDDVAGGTQHKFEFVECDLEKPDQIGPALGSSSIVICCIGASEKEIFDITGPYRIDYLATKNLIDAATSAKVDHFILLTSLGTNKFGFPAAILNLFWGVLCWKRKAEEALLASGLPYTIVRPGGMERPTDSYKETHNITLSEADTLFGGQVSNLQVAELMAFMAKNRSLSYCKVVEVIAETTAPLTPLGDLIKKIPSQREEVYLSRLLMLEGFWLLSNKVDEPQPVVPDSTYTEKEPEQIKATTARPLSPYTIYEDLKPPTSPTPTPSTGSASTQASKIEITPTASSSIPSSVEVNSLETSSTSINNVLPEIAPKKTGFSSPYPNYEDLKPPTSPTPTPSTGSGSTKASNADTMVAAASSTSSPLEANSSQELSITIENVTPLTIPKRASPSSPYPNYEDLKPPSSPTPTPSRSKEDSSTSLASTEVALQLTGGNDVAKSESTEVGNGPAKPSASDHSPYLAYDDLKPPSSPSPSVPTVSGYSKPGNAVDETLGDTQHHTESKTRPLSPYTIHMDLSEAQKSDVAPATASAYLDPNYWDRRFEQEEHYEWFKDYSYFRHLILQYIKPNSAVLEVGCGNSQLSEELYRDGITELTCIDLSSIAVEKMKQRLLSKGYKEIKVLEADMLDLPFEDECFDVVVEKGTMDVLFVDSGDPWNPEPATVSKVMAMLEGVHRVLKPHGIFISITFGQPHFRRPFFNAPAFTWSVEWRTFGDGFHYFFYILKKI</sequence>
<dbReference type="GO" id="GO:0009507">
    <property type="term" value="C:chloroplast"/>
    <property type="evidence" value="ECO:0007669"/>
    <property type="project" value="UniProtKB-SubCell"/>
</dbReference>
<evidence type="ECO:0000259" key="13">
    <source>
        <dbReference type="Pfam" id="PF13460"/>
    </source>
</evidence>
<protein>
    <recommendedName>
        <fullName evidence="11">EEF1A lysine methyltransferase 4</fullName>
    </recommendedName>
</protein>
<dbReference type="InterPro" id="IPR044719">
    <property type="entry name" value="TIC62"/>
</dbReference>
<keyword evidence="6" id="KW-0808">Transferase</keyword>
<evidence type="ECO:0000256" key="2">
    <source>
        <dbReference type="ARBA" id="ARBA00022528"/>
    </source>
</evidence>
<evidence type="ECO:0000259" key="14">
    <source>
        <dbReference type="Pfam" id="PF13847"/>
    </source>
</evidence>
<dbReference type="AlphaFoldDB" id="A0AAW2RXD2"/>
<feature type="region of interest" description="Disordered" evidence="12">
    <location>
        <begin position="380"/>
        <end position="448"/>
    </location>
</feature>
<dbReference type="PANTHER" id="PTHR47285:SF1">
    <property type="entry name" value="PROTEIN TIC 62, CHLOROPLASTIC"/>
    <property type="match status" value="1"/>
</dbReference>
<dbReference type="InterPro" id="IPR025714">
    <property type="entry name" value="Methyltranfer_dom"/>
</dbReference>
<dbReference type="GO" id="GO:0008168">
    <property type="term" value="F:methyltransferase activity"/>
    <property type="evidence" value="ECO:0007669"/>
    <property type="project" value="UniProtKB-KW"/>
</dbReference>
<dbReference type="Gene3D" id="3.40.50.150">
    <property type="entry name" value="Vaccinia Virus protein VP39"/>
    <property type="match status" value="1"/>
</dbReference>
<comment type="subcellular location">
    <subcellularLocation>
        <location evidence="1">Plastid</location>
        <location evidence="1">Chloroplast</location>
    </subcellularLocation>
</comment>
<reference evidence="15" key="2">
    <citation type="journal article" date="2024" name="Plant">
        <title>Genomic evolution and insights into agronomic trait innovations of Sesamum species.</title>
        <authorList>
            <person name="Miao H."/>
            <person name="Wang L."/>
            <person name="Qu L."/>
            <person name="Liu H."/>
            <person name="Sun Y."/>
            <person name="Le M."/>
            <person name="Wang Q."/>
            <person name="Wei S."/>
            <person name="Zheng Y."/>
            <person name="Lin W."/>
            <person name="Duan Y."/>
            <person name="Cao H."/>
            <person name="Xiong S."/>
            <person name="Wang X."/>
            <person name="Wei L."/>
            <person name="Li C."/>
            <person name="Ma Q."/>
            <person name="Ju M."/>
            <person name="Zhao R."/>
            <person name="Li G."/>
            <person name="Mu C."/>
            <person name="Tian Q."/>
            <person name="Mei H."/>
            <person name="Zhang T."/>
            <person name="Gao T."/>
            <person name="Zhang H."/>
        </authorList>
    </citation>
    <scope>NUCLEOTIDE SEQUENCE</scope>
    <source>
        <strain evidence="15">G02</strain>
    </source>
</reference>
<evidence type="ECO:0000256" key="10">
    <source>
        <dbReference type="ARBA" id="ARBA00059299"/>
    </source>
</evidence>
<evidence type="ECO:0000256" key="1">
    <source>
        <dbReference type="ARBA" id="ARBA00004229"/>
    </source>
</evidence>
<dbReference type="InterPro" id="IPR016040">
    <property type="entry name" value="NAD(P)-bd_dom"/>
</dbReference>
<keyword evidence="7" id="KW-0949">S-adenosyl-L-methionine</keyword>
<evidence type="ECO:0000256" key="3">
    <source>
        <dbReference type="ARBA" id="ARBA00022553"/>
    </source>
</evidence>
<feature type="compositionally biased region" description="Low complexity" evidence="12">
    <location>
        <begin position="423"/>
        <end position="448"/>
    </location>
</feature>
<evidence type="ECO:0000256" key="8">
    <source>
        <dbReference type="ARBA" id="ARBA00022946"/>
    </source>
</evidence>
<evidence type="ECO:0000256" key="7">
    <source>
        <dbReference type="ARBA" id="ARBA00022691"/>
    </source>
</evidence>
<keyword evidence="3" id="KW-0597">Phosphoprotein</keyword>
<comment type="catalytic activity">
    <reaction evidence="9">
        <text>N(6),N(6)-dimethyl-L-lysyl-[protein] + S-adenosyl-L-methionine = N(6),N(6),N(6)-trimethyl-L-lysyl-[protein] + S-adenosyl-L-homocysteine + H(+)</text>
        <dbReference type="Rhea" id="RHEA:54200"/>
        <dbReference type="Rhea" id="RHEA-COMP:13826"/>
        <dbReference type="Rhea" id="RHEA-COMP:13827"/>
        <dbReference type="ChEBI" id="CHEBI:15378"/>
        <dbReference type="ChEBI" id="CHEBI:57856"/>
        <dbReference type="ChEBI" id="CHEBI:59789"/>
        <dbReference type="ChEBI" id="CHEBI:61961"/>
        <dbReference type="ChEBI" id="CHEBI:61976"/>
    </reaction>
</comment>
<dbReference type="Pfam" id="PF13847">
    <property type="entry name" value="Methyltransf_31"/>
    <property type="match status" value="1"/>
</dbReference>
<proteinExistence type="predicted"/>
<dbReference type="FunFam" id="3.40.50.150:FF:000111">
    <property type="entry name" value="EEF1A lysine methyltransferase 4"/>
    <property type="match status" value="1"/>
</dbReference>
<dbReference type="InterPro" id="IPR036291">
    <property type="entry name" value="NAD(P)-bd_dom_sf"/>
</dbReference>
<evidence type="ECO:0000256" key="12">
    <source>
        <dbReference type="SAM" id="MobiDB-lite"/>
    </source>
</evidence>
<dbReference type="GO" id="GO:0032259">
    <property type="term" value="P:methylation"/>
    <property type="evidence" value="ECO:0007669"/>
    <property type="project" value="UniProtKB-KW"/>
</dbReference>
<evidence type="ECO:0000256" key="9">
    <source>
        <dbReference type="ARBA" id="ARBA00052410"/>
    </source>
</evidence>
<feature type="domain" description="NAD(P)-binding" evidence="13">
    <location>
        <begin position="115"/>
        <end position="321"/>
    </location>
</feature>
<dbReference type="InterPro" id="IPR029063">
    <property type="entry name" value="SAM-dependent_MTases_sf"/>
</dbReference>
<feature type="compositionally biased region" description="Polar residues" evidence="12">
    <location>
        <begin position="503"/>
        <end position="538"/>
    </location>
</feature>
<dbReference type="CDD" id="cd05243">
    <property type="entry name" value="SDR_a5"/>
    <property type="match status" value="1"/>
</dbReference>
<dbReference type="SUPFAM" id="SSF53335">
    <property type="entry name" value="S-adenosyl-L-methionine-dependent methyltransferases"/>
    <property type="match status" value="1"/>
</dbReference>
<keyword evidence="5" id="KW-0934">Plastid</keyword>
<dbReference type="SUPFAM" id="SSF51735">
    <property type="entry name" value="NAD(P)-binding Rossmann-fold domains"/>
    <property type="match status" value="1"/>
</dbReference>
<dbReference type="CDD" id="cd02440">
    <property type="entry name" value="AdoMet_MTases"/>
    <property type="match status" value="1"/>
</dbReference>
<dbReference type="EMBL" id="JACGWJ010000012">
    <property type="protein sequence ID" value="KAL0384131.1"/>
    <property type="molecule type" value="Genomic_DNA"/>
</dbReference>
<evidence type="ECO:0000313" key="15">
    <source>
        <dbReference type="EMBL" id="KAL0384131.1"/>
    </source>
</evidence>
<feature type="domain" description="Methyltransferase" evidence="14">
    <location>
        <begin position="722"/>
        <end position="844"/>
    </location>
</feature>